<feature type="transmembrane region" description="Helical" evidence="1">
    <location>
        <begin position="45"/>
        <end position="65"/>
    </location>
</feature>
<feature type="transmembrane region" description="Helical" evidence="1">
    <location>
        <begin position="231"/>
        <end position="251"/>
    </location>
</feature>
<dbReference type="AlphaFoldDB" id="A0A8J3MU56"/>
<evidence type="ECO:0000256" key="1">
    <source>
        <dbReference type="SAM" id="Phobius"/>
    </source>
</evidence>
<comment type="caution">
    <text evidence="2">The sequence shown here is derived from an EMBL/GenBank/DDBJ whole genome shotgun (WGS) entry which is preliminary data.</text>
</comment>
<sequence length="355" mass="39548">MNTITSESIQASKPRRKRHLLPLFVLLLLTPAISELLLGDMELNSSILFLFLLNVSYYGTGAIIIREIVRRRGLHWGWIPILAFAYGLIEEGLVLHSLFNPNFPGISAMGYFGHALGVSWVWSPYVLGLHTVWSISVPILVTELIFPRVRQESWIGNIGLSIIGIIFVLGMAFLTYVYANFVTPNFKPDTFWLVVTGLLALIIISLALFLPVKHDETENSEPTQKNAPNSWLVGLFGLVVGAAFLFFHRSFELLPSLPAVVAALIYLMLAALAILFITRWSAPGRGWNDRHRVALAFAALLNYCAIGFGVSKSDILNQSFHGVIVVITIILMILLTLRVRARNQSEPQTETQVQP</sequence>
<feature type="transmembrane region" description="Helical" evidence="1">
    <location>
        <begin position="257"/>
        <end position="281"/>
    </location>
</feature>
<dbReference type="EMBL" id="BNJF01000003">
    <property type="protein sequence ID" value="GHO47860.1"/>
    <property type="molecule type" value="Genomic_DNA"/>
</dbReference>
<accession>A0A8J3MU56</accession>
<keyword evidence="1" id="KW-1133">Transmembrane helix</keyword>
<organism evidence="2 3">
    <name type="scientific">Ktedonospora formicarum</name>
    <dbReference type="NCBI Taxonomy" id="2778364"/>
    <lineage>
        <taxon>Bacteria</taxon>
        <taxon>Bacillati</taxon>
        <taxon>Chloroflexota</taxon>
        <taxon>Ktedonobacteria</taxon>
        <taxon>Ktedonobacterales</taxon>
        <taxon>Ktedonobacteraceae</taxon>
        <taxon>Ktedonospora</taxon>
    </lineage>
</organism>
<protein>
    <submittedName>
        <fullName evidence="2">Uncharacterized protein</fullName>
    </submittedName>
</protein>
<evidence type="ECO:0000313" key="2">
    <source>
        <dbReference type="EMBL" id="GHO47860.1"/>
    </source>
</evidence>
<gene>
    <name evidence="2" type="ORF">KSX_60230</name>
</gene>
<feature type="transmembrane region" description="Helical" evidence="1">
    <location>
        <begin position="293"/>
        <end position="310"/>
    </location>
</feature>
<evidence type="ECO:0000313" key="3">
    <source>
        <dbReference type="Proteomes" id="UP000612362"/>
    </source>
</evidence>
<feature type="transmembrane region" description="Helical" evidence="1">
    <location>
        <begin position="191"/>
        <end position="210"/>
    </location>
</feature>
<keyword evidence="1" id="KW-0812">Transmembrane</keyword>
<keyword evidence="1" id="KW-0472">Membrane</keyword>
<name>A0A8J3MU56_9CHLR</name>
<proteinExistence type="predicted"/>
<feature type="transmembrane region" description="Helical" evidence="1">
    <location>
        <begin position="119"/>
        <end position="146"/>
    </location>
</feature>
<feature type="transmembrane region" description="Helical" evidence="1">
    <location>
        <begin position="77"/>
        <end position="99"/>
    </location>
</feature>
<feature type="transmembrane region" description="Helical" evidence="1">
    <location>
        <begin position="20"/>
        <end position="39"/>
    </location>
</feature>
<reference evidence="2" key="1">
    <citation type="submission" date="2020-10" db="EMBL/GenBank/DDBJ databases">
        <title>Taxonomic study of unclassified bacteria belonging to the class Ktedonobacteria.</title>
        <authorList>
            <person name="Yabe S."/>
            <person name="Wang C.M."/>
            <person name="Zheng Y."/>
            <person name="Sakai Y."/>
            <person name="Cavaletti L."/>
            <person name="Monciardini P."/>
            <person name="Donadio S."/>
        </authorList>
    </citation>
    <scope>NUCLEOTIDE SEQUENCE</scope>
    <source>
        <strain evidence="2">SOSP1-1</strain>
    </source>
</reference>
<feature type="transmembrane region" description="Helical" evidence="1">
    <location>
        <begin position="316"/>
        <end position="337"/>
    </location>
</feature>
<keyword evidence="3" id="KW-1185">Reference proteome</keyword>
<dbReference type="Proteomes" id="UP000612362">
    <property type="component" value="Unassembled WGS sequence"/>
</dbReference>
<feature type="transmembrane region" description="Helical" evidence="1">
    <location>
        <begin position="158"/>
        <end position="179"/>
    </location>
</feature>
<dbReference type="RefSeq" id="WP_220197090.1">
    <property type="nucleotide sequence ID" value="NZ_BNJF01000003.1"/>
</dbReference>